<dbReference type="HOGENOM" id="CLU_3129959_0_0_1"/>
<sequence>MLVCTFEIHASLASVHARNMCLKKNVLADVHLHVRTNKCYILRQISLKKNLYESIFPN</sequence>
<evidence type="ECO:0000313" key="1">
    <source>
        <dbReference type="EMBL" id="ESA05046.1"/>
    </source>
</evidence>
<organism evidence="1">
    <name type="scientific">Rhizophagus irregularis (strain DAOM 181602 / DAOM 197198 / MUCL 43194)</name>
    <name type="common">Arbuscular mycorrhizal fungus</name>
    <name type="synonym">Glomus intraradices</name>
    <dbReference type="NCBI Taxonomy" id="747089"/>
    <lineage>
        <taxon>Eukaryota</taxon>
        <taxon>Fungi</taxon>
        <taxon>Fungi incertae sedis</taxon>
        <taxon>Mucoromycota</taxon>
        <taxon>Glomeromycotina</taxon>
        <taxon>Glomeromycetes</taxon>
        <taxon>Glomerales</taxon>
        <taxon>Glomeraceae</taxon>
        <taxon>Rhizophagus</taxon>
    </lineage>
</organism>
<protein>
    <submittedName>
        <fullName evidence="1">Uncharacterized protein</fullName>
    </submittedName>
</protein>
<dbReference type="AlphaFoldDB" id="U9TNZ3"/>
<dbReference type="EMBL" id="KI293561">
    <property type="protein sequence ID" value="ESA05046.1"/>
    <property type="molecule type" value="Genomic_DNA"/>
</dbReference>
<proteinExistence type="predicted"/>
<name>U9TNZ3_RHIID</name>
<gene>
    <name evidence="1" type="ORF">GLOINDRAFT_334000</name>
</gene>
<reference evidence="1" key="1">
    <citation type="submission" date="2013-07" db="EMBL/GenBank/DDBJ databases">
        <title>The genome of an arbuscular mycorrhizal fungus provides insights into the evolution of the oldest plant symbiosis.</title>
        <authorList>
            <consortium name="DOE Joint Genome Institute"/>
            <person name="Tisserant E."/>
            <person name="Malbreil M."/>
            <person name="Kuo A."/>
            <person name="Kohler A."/>
            <person name="Symeonidi A."/>
            <person name="Balestrini R."/>
            <person name="Charron P."/>
            <person name="Duensing N."/>
            <person name="Frei-dit-Frey N."/>
            <person name="Gianinazzi-Pearson V."/>
            <person name="Gilbert B."/>
            <person name="Handa Y."/>
            <person name="Hijri M."/>
            <person name="Kaul R."/>
            <person name="Kawaguchi M."/>
            <person name="Krajinski F."/>
            <person name="Lammers P."/>
            <person name="Lapierre D."/>
            <person name="Masclaux F.G."/>
            <person name="Murat C."/>
            <person name="Morin E."/>
            <person name="Ndikumana S."/>
            <person name="Pagni M."/>
            <person name="Petitpierre D."/>
            <person name="Requena N."/>
            <person name="Rosikiewicz P."/>
            <person name="Riley R."/>
            <person name="Saito K."/>
            <person name="San Clemente H."/>
            <person name="Shapiro H."/>
            <person name="van Tuinen D."/>
            <person name="Becard G."/>
            <person name="Bonfante P."/>
            <person name="Paszkowski U."/>
            <person name="Shachar-Hill Y."/>
            <person name="Young J.P."/>
            <person name="Sanders I.R."/>
            <person name="Henrissat B."/>
            <person name="Rensing S.A."/>
            <person name="Grigoriev I.V."/>
            <person name="Corradi N."/>
            <person name="Roux C."/>
            <person name="Martin F."/>
        </authorList>
    </citation>
    <scope>NUCLEOTIDE SEQUENCE</scope>
    <source>
        <strain evidence="1">DAOM 197198</strain>
    </source>
</reference>
<accession>U9TNZ3</accession>